<accession>A0A9Q0N5P4</accession>
<dbReference type="InterPro" id="IPR036047">
    <property type="entry name" value="F-box-like_dom_sf"/>
</dbReference>
<organism evidence="1 2">
    <name type="scientific">Pseudolycoriella hygida</name>
    <dbReference type="NCBI Taxonomy" id="35572"/>
    <lineage>
        <taxon>Eukaryota</taxon>
        <taxon>Metazoa</taxon>
        <taxon>Ecdysozoa</taxon>
        <taxon>Arthropoda</taxon>
        <taxon>Hexapoda</taxon>
        <taxon>Insecta</taxon>
        <taxon>Pterygota</taxon>
        <taxon>Neoptera</taxon>
        <taxon>Endopterygota</taxon>
        <taxon>Diptera</taxon>
        <taxon>Nematocera</taxon>
        <taxon>Sciaroidea</taxon>
        <taxon>Sciaridae</taxon>
        <taxon>Pseudolycoriella</taxon>
    </lineage>
</organism>
<reference evidence="1" key="1">
    <citation type="submission" date="2022-07" db="EMBL/GenBank/DDBJ databases">
        <authorList>
            <person name="Trinca V."/>
            <person name="Uliana J.V.C."/>
            <person name="Torres T.T."/>
            <person name="Ward R.J."/>
            <person name="Monesi N."/>
        </authorList>
    </citation>
    <scope>NUCLEOTIDE SEQUENCE</scope>
    <source>
        <strain evidence="1">HSMRA1968</strain>
        <tissue evidence="1">Whole embryos</tissue>
    </source>
</reference>
<comment type="caution">
    <text evidence="1">The sequence shown here is derived from an EMBL/GenBank/DDBJ whole genome shotgun (WGS) entry which is preliminary data.</text>
</comment>
<proteinExistence type="predicted"/>
<evidence type="ECO:0000313" key="2">
    <source>
        <dbReference type="Proteomes" id="UP001151699"/>
    </source>
</evidence>
<name>A0A9Q0N5P4_9DIPT</name>
<dbReference type="EMBL" id="WJQU01000002">
    <property type="protein sequence ID" value="KAJ6644014.1"/>
    <property type="molecule type" value="Genomic_DNA"/>
</dbReference>
<sequence length="320" mass="37667">MEGTVLQIPLICHEICKYLPVTDLIQCRRVNRDWNLTVGRILKKRGVENGPMIKITNTACSYKDISAHLKFLADRKTYFIEWVRAYKLDISIHSFHNMSEPRIRDFMADVVKLITLHGQQVVSIDLKYKDMWDNLLTEVLIDSHFKILFNGLKEIRFAIARLHHYNPEEPLCMIETLNSIPNLTRLTLCYTRTFQSHDEPFDYFCSILSKLDRLPQLEQLTVSMTYLSFFIFNGLPEMSSLRLLRIFVQGKARRNIVLLVFLCEKCPSLKELILIRLDSLPMCCNCNNKLFLNNDPDWLNFTRKLEILFPNLKIVVEKRY</sequence>
<dbReference type="SUPFAM" id="SSF81383">
    <property type="entry name" value="F-box domain"/>
    <property type="match status" value="1"/>
</dbReference>
<dbReference type="Proteomes" id="UP001151699">
    <property type="component" value="Chromosome B"/>
</dbReference>
<gene>
    <name evidence="1" type="ORF">Bhyg_08979</name>
</gene>
<evidence type="ECO:0000313" key="1">
    <source>
        <dbReference type="EMBL" id="KAJ6644014.1"/>
    </source>
</evidence>
<keyword evidence="2" id="KW-1185">Reference proteome</keyword>
<dbReference type="AlphaFoldDB" id="A0A9Q0N5P4"/>
<dbReference type="SUPFAM" id="SSF52047">
    <property type="entry name" value="RNI-like"/>
    <property type="match status" value="1"/>
</dbReference>
<evidence type="ECO:0008006" key="3">
    <source>
        <dbReference type="Google" id="ProtNLM"/>
    </source>
</evidence>
<protein>
    <recommendedName>
        <fullName evidence="3">F-box domain-containing protein</fullName>
    </recommendedName>
</protein>